<dbReference type="InterPro" id="IPR036227">
    <property type="entry name" value="Ribosomal_uL15/eL18_sf"/>
</dbReference>
<dbReference type="Gene3D" id="3.100.10.10">
    <property type="match status" value="1"/>
</dbReference>
<evidence type="ECO:0000313" key="8">
    <source>
        <dbReference type="EMBL" id="CAA9577935.1"/>
    </source>
</evidence>
<dbReference type="GO" id="GO:0022625">
    <property type="term" value="C:cytosolic large ribosomal subunit"/>
    <property type="evidence" value="ECO:0007669"/>
    <property type="project" value="TreeGrafter"/>
</dbReference>
<keyword evidence="4" id="KW-0699">rRNA-binding</keyword>
<protein>
    <recommendedName>
        <fullName evidence="4">Large ribosomal subunit protein uL15</fullName>
    </recommendedName>
</protein>
<dbReference type="InterPro" id="IPR030878">
    <property type="entry name" value="Ribosomal_uL15"/>
</dbReference>
<comment type="similarity">
    <text evidence="1 4 5">Belongs to the universal ribosomal protein uL15 family.</text>
</comment>
<dbReference type="AlphaFoldDB" id="A0A6J4VI24"/>
<dbReference type="SUPFAM" id="SSF52080">
    <property type="entry name" value="Ribosomal proteins L15p and L18e"/>
    <property type="match status" value="1"/>
</dbReference>
<comment type="subunit">
    <text evidence="4">Part of the 50S ribosomal subunit.</text>
</comment>
<feature type="region of interest" description="Disordered" evidence="6">
    <location>
        <begin position="1"/>
        <end position="52"/>
    </location>
</feature>
<organism evidence="8">
    <name type="scientific">uncultured Thermomicrobiales bacterium</name>
    <dbReference type="NCBI Taxonomy" id="1645740"/>
    <lineage>
        <taxon>Bacteria</taxon>
        <taxon>Pseudomonadati</taxon>
        <taxon>Thermomicrobiota</taxon>
        <taxon>Thermomicrobia</taxon>
        <taxon>Thermomicrobiales</taxon>
        <taxon>environmental samples</taxon>
    </lineage>
</organism>
<keyword evidence="3 4" id="KW-0687">Ribonucleoprotein</keyword>
<dbReference type="Pfam" id="PF00828">
    <property type="entry name" value="Ribosomal_L27A"/>
    <property type="match status" value="1"/>
</dbReference>
<evidence type="ECO:0000256" key="5">
    <source>
        <dbReference type="RuleBase" id="RU003888"/>
    </source>
</evidence>
<gene>
    <name evidence="4" type="primary">rplO</name>
    <name evidence="8" type="ORF">AVDCRST_MAG18-2768</name>
</gene>
<sequence>MQQHDLRPNPGAKKDKRRIGRGNGSGQGTTAGKGTKGQQARSGMNRRGFEGGQISIAKRMPYKRGFTNHFRVEFEIVNVGRLDELALEGLIDQTALARAGIVDMARPLKILGDGEITRPIQVRANRVTAGARAKIEAAGGSVEEIDAPASAGDATEVASDESDADQA</sequence>
<keyword evidence="4" id="KW-0694">RNA-binding</keyword>
<dbReference type="PROSITE" id="PS00475">
    <property type="entry name" value="RIBOSOMAL_L15"/>
    <property type="match status" value="1"/>
</dbReference>
<accession>A0A6J4VI24</accession>
<dbReference type="PANTHER" id="PTHR12934">
    <property type="entry name" value="50S RIBOSOMAL PROTEIN L15"/>
    <property type="match status" value="1"/>
</dbReference>
<dbReference type="InterPro" id="IPR001196">
    <property type="entry name" value="Ribosomal_uL15_CS"/>
</dbReference>
<dbReference type="InterPro" id="IPR021131">
    <property type="entry name" value="Ribosomal_uL15/eL18"/>
</dbReference>
<dbReference type="HAMAP" id="MF_01341">
    <property type="entry name" value="Ribosomal_uL15"/>
    <property type="match status" value="1"/>
</dbReference>
<reference evidence="8" key="1">
    <citation type="submission" date="2020-02" db="EMBL/GenBank/DDBJ databases">
        <authorList>
            <person name="Meier V. D."/>
        </authorList>
    </citation>
    <scope>NUCLEOTIDE SEQUENCE</scope>
    <source>
        <strain evidence="8">AVDCRST_MAG18</strain>
    </source>
</reference>
<feature type="domain" description="Large ribosomal subunit protein uL15/eL18" evidence="7">
    <location>
        <begin position="76"/>
        <end position="143"/>
    </location>
</feature>
<evidence type="ECO:0000256" key="6">
    <source>
        <dbReference type="SAM" id="MobiDB-lite"/>
    </source>
</evidence>
<comment type="function">
    <text evidence="4">Binds to the 23S rRNA.</text>
</comment>
<dbReference type="GO" id="GO:0003735">
    <property type="term" value="F:structural constituent of ribosome"/>
    <property type="evidence" value="ECO:0007669"/>
    <property type="project" value="InterPro"/>
</dbReference>
<dbReference type="NCBIfam" id="TIGR01071">
    <property type="entry name" value="rplO_bact"/>
    <property type="match status" value="1"/>
</dbReference>
<dbReference type="EMBL" id="CADCWN010000211">
    <property type="protein sequence ID" value="CAA9577935.1"/>
    <property type="molecule type" value="Genomic_DNA"/>
</dbReference>
<evidence type="ECO:0000256" key="4">
    <source>
        <dbReference type="HAMAP-Rule" id="MF_01341"/>
    </source>
</evidence>
<dbReference type="PANTHER" id="PTHR12934:SF11">
    <property type="entry name" value="LARGE RIBOSOMAL SUBUNIT PROTEIN UL15M"/>
    <property type="match status" value="1"/>
</dbReference>
<proteinExistence type="inferred from homology"/>
<feature type="compositionally biased region" description="Acidic residues" evidence="6">
    <location>
        <begin position="158"/>
        <end position="167"/>
    </location>
</feature>
<name>A0A6J4VI24_9BACT</name>
<dbReference type="InterPro" id="IPR005749">
    <property type="entry name" value="Ribosomal_uL15_bac-type"/>
</dbReference>
<evidence type="ECO:0000256" key="2">
    <source>
        <dbReference type="ARBA" id="ARBA00022980"/>
    </source>
</evidence>
<evidence type="ECO:0000256" key="3">
    <source>
        <dbReference type="ARBA" id="ARBA00023274"/>
    </source>
</evidence>
<evidence type="ECO:0000259" key="7">
    <source>
        <dbReference type="Pfam" id="PF00828"/>
    </source>
</evidence>
<feature type="region of interest" description="Disordered" evidence="6">
    <location>
        <begin position="142"/>
        <end position="167"/>
    </location>
</feature>
<keyword evidence="2 4" id="KW-0689">Ribosomal protein</keyword>
<evidence type="ECO:0000256" key="1">
    <source>
        <dbReference type="ARBA" id="ARBA00007320"/>
    </source>
</evidence>
<dbReference type="GO" id="GO:0006412">
    <property type="term" value="P:translation"/>
    <property type="evidence" value="ECO:0007669"/>
    <property type="project" value="UniProtKB-UniRule"/>
</dbReference>
<feature type="compositionally biased region" description="Gly residues" evidence="6">
    <location>
        <begin position="21"/>
        <end position="35"/>
    </location>
</feature>
<dbReference type="GO" id="GO:0019843">
    <property type="term" value="F:rRNA binding"/>
    <property type="evidence" value="ECO:0007669"/>
    <property type="project" value="UniProtKB-UniRule"/>
</dbReference>